<dbReference type="FunFam" id="1.10.1420.10:FF:000017">
    <property type="entry name" value="DNA mismatch repair protein Msh2"/>
    <property type="match status" value="1"/>
</dbReference>
<dbReference type="Pfam" id="PF05188">
    <property type="entry name" value="MutS_II"/>
    <property type="match status" value="1"/>
</dbReference>
<keyword evidence="6 10" id="KW-0238">DNA-binding</keyword>
<dbReference type="GO" id="GO:0000406">
    <property type="term" value="F:double-strand/single-strand DNA junction binding"/>
    <property type="evidence" value="ECO:0007669"/>
    <property type="project" value="EnsemblFungi"/>
</dbReference>
<evidence type="ECO:0000256" key="8">
    <source>
        <dbReference type="ARBA" id="ARBA00023242"/>
    </source>
</evidence>
<evidence type="ECO:0000256" key="9">
    <source>
        <dbReference type="ARBA" id="ARBA00064337"/>
    </source>
</evidence>
<dbReference type="GO" id="GO:0006311">
    <property type="term" value="P:meiotic gene conversion"/>
    <property type="evidence" value="ECO:0007669"/>
    <property type="project" value="EnsemblFungi"/>
</dbReference>
<comment type="similarity">
    <text evidence="2 10">Belongs to the DNA mismatch repair MutS family.</text>
</comment>
<dbReference type="SMART" id="SM00533">
    <property type="entry name" value="MUTSd"/>
    <property type="match status" value="1"/>
</dbReference>
<dbReference type="Gene3D" id="3.40.1170.10">
    <property type="entry name" value="DNA repair protein MutS, domain I"/>
    <property type="match status" value="1"/>
</dbReference>
<keyword evidence="13" id="KW-1185">Reference proteome</keyword>
<dbReference type="InterPro" id="IPR007696">
    <property type="entry name" value="DNA_mismatch_repair_MutS_core"/>
</dbReference>
<dbReference type="FunFam" id="3.40.50.300:FF:000523">
    <property type="entry name" value="DNA mismatch repair protein"/>
    <property type="match status" value="1"/>
</dbReference>
<evidence type="ECO:0000259" key="11">
    <source>
        <dbReference type="PROSITE" id="PS00486"/>
    </source>
</evidence>
<comment type="subcellular location">
    <subcellularLocation>
        <location evidence="1">Nucleus</location>
    </subcellularLocation>
</comment>
<evidence type="ECO:0000256" key="3">
    <source>
        <dbReference type="ARBA" id="ARBA00022741"/>
    </source>
</evidence>
<dbReference type="CDD" id="cd03285">
    <property type="entry name" value="ABC_MSH2_euk"/>
    <property type="match status" value="1"/>
</dbReference>
<dbReference type="InterPro" id="IPR027417">
    <property type="entry name" value="P-loop_NTPase"/>
</dbReference>
<dbReference type="Pfam" id="PF00488">
    <property type="entry name" value="MutS_V"/>
    <property type="match status" value="1"/>
</dbReference>
<accession>J4UTX1</accession>
<dbReference type="InterPro" id="IPR036678">
    <property type="entry name" value="MutS_con_dom_sf"/>
</dbReference>
<keyword evidence="5" id="KW-0067">ATP-binding</keyword>
<evidence type="ECO:0000313" key="13">
    <source>
        <dbReference type="Proteomes" id="UP000002762"/>
    </source>
</evidence>
<dbReference type="GO" id="GO:0000400">
    <property type="term" value="F:four-way junction DNA binding"/>
    <property type="evidence" value="ECO:0007669"/>
    <property type="project" value="EnsemblFungi"/>
</dbReference>
<dbReference type="FunFam" id="3.40.1170.10:FF:000003">
    <property type="entry name" value="DNA mismatch repair protein"/>
    <property type="match status" value="1"/>
</dbReference>
<feature type="domain" description="DNA mismatch repair proteins mutS family" evidence="11">
    <location>
        <begin position="734"/>
        <end position="750"/>
    </location>
</feature>
<dbReference type="SUPFAM" id="SSF48334">
    <property type="entry name" value="DNA repair protein MutS, domain III"/>
    <property type="match status" value="1"/>
</dbReference>
<dbReference type="AlphaFoldDB" id="J4UTX1"/>
<dbReference type="GO" id="GO:0043570">
    <property type="term" value="P:maintenance of DNA repeat elements"/>
    <property type="evidence" value="ECO:0007669"/>
    <property type="project" value="EnsemblFungi"/>
</dbReference>
<dbReference type="GO" id="GO:0016887">
    <property type="term" value="F:ATP hydrolysis activity"/>
    <property type="evidence" value="ECO:0007669"/>
    <property type="project" value="EnsemblFungi"/>
</dbReference>
<dbReference type="InterPro" id="IPR032642">
    <property type="entry name" value="Msh2_ATP-bd"/>
</dbReference>
<keyword evidence="3 10" id="KW-0547">Nucleotide-binding</keyword>
<dbReference type="SMART" id="SM00534">
    <property type="entry name" value="MUTSac"/>
    <property type="match status" value="1"/>
</dbReference>
<dbReference type="GO" id="GO:0032137">
    <property type="term" value="F:guanine/thymine mispair binding"/>
    <property type="evidence" value="ECO:0007669"/>
    <property type="project" value="EnsemblFungi"/>
</dbReference>
<keyword evidence="4 10" id="KW-0227">DNA damage</keyword>
<dbReference type="InterPro" id="IPR016151">
    <property type="entry name" value="DNA_mismatch_repair_MutS_N"/>
</dbReference>
<evidence type="ECO:0000256" key="2">
    <source>
        <dbReference type="ARBA" id="ARBA00006271"/>
    </source>
</evidence>
<evidence type="ECO:0000256" key="7">
    <source>
        <dbReference type="ARBA" id="ARBA00023204"/>
    </source>
</evidence>
<dbReference type="GO" id="GO:0030466">
    <property type="term" value="P:silent mating-type cassette heterochromatin formation"/>
    <property type="evidence" value="ECO:0007669"/>
    <property type="project" value="EnsemblFungi"/>
</dbReference>
<sequence length="925" mass="103560">MASRPELKLDDEGGFIRFFKSLPAVNDDTVRIFDRGDWYTSHGDDANYIANTVYKTTSVVRQLGRNDHTGLPSVTMTVTVFRQFLREALFKLGRRVEIWQSSNGRMNWKCIKQASPGNLQDVEDDLGGQVESAPMIMAVKISAKASEARAVGVCFADASVRELGVSEFLDNDLYSNFEALLIQLGVRECLLPQDKSEKDKDPELAKLRQIIDNCGVAIAERPANDFGIRDIDQDLARLLKDEKATGLLPQTDLKLAMGSASSLIKYLGILQDVSNFGQYQLYQHDLAQFMKLDAAALKALNLMPGPRDGAKTMSIYGVLNHCKTPVGSRLLAQWLKQPLMKKEEIEKRQQLVEAFYTDTELRQTMQETHLRSVPDLYRLSKRFQRGKANLEDVVRAYQVVIRLPGFIGTLEGVMDETYRDPLDEAYTTKLRDLSDSLGRLQDMVEQTVDLNALDRHEYIIKPDYDAGLRIIRKKLDQLDRSIREEFNEAAHDLDQEADKKIFLETSHKVHGVCMRLTRQEAGCIRNKSKYQECSTQKNGVYFTTKKLQAYRREHDQLSQNYNRTQSGLVHEVVQVAASYCPVLERLAGVLAHLDVIVSLAHCSVNAPEAYVRPTIHPRGQGQTRLLGARHPCLELQDDVQFITNDVTLTRDTSSFLIITGPNMGGKSTYIRQVGAIALMAQVGCFVPCAEAELTIFDAILARVGASDSQLKGVSTFMAEMLETANILKSATSESLIIIDELGRGTSTYDGFGLAWAISEHIIKEIRCFAMFATHFHELTALADQHPHVANLHVTAHIGGAGGDGAKADKREVTLLYKVEPGICDQSFGIHVAELVRFPDKVVRMAKRKADELEDFTSKHEDLGLQYSKEDVEEGSAMLKQLLARWREQVQGKGLSKEEQVARLKALVGEDDKLLANPFFQSVKAL</sequence>
<reference evidence="12 13" key="1">
    <citation type="journal article" date="2012" name="Sci. Rep.">
        <title>Genomic perspectives on the evolution of fungal entomopathogenicity in Beauveria bassiana.</title>
        <authorList>
            <person name="Xiao G."/>
            <person name="Ying S.H."/>
            <person name="Zheng P."/>
            <person name="Wang Z.L."/>
            <person name="Zhang S."/>
            <person name="Xie X.Q."/>
            <person name="Shang Y."/>
            <person name="St Leger R.J."/>
            <person name="Zhao G.P."/>
            <person name="Wang C."/>
            <person name="Feng M.G."/>
        </authorList>
    </citation>
    <scope>NUCLEOTIDE SEQUENCE [LARGE SCALE GENOMIC DNA]</scope>
    <source>
        <strain evidence="12 13">ARSEF 2860</strain>
    </source>
</reference>
<dbReference type="InterPro" id="IPR045076">
    <property type="entry name" value="MutS"/>
</dbReference>
<dbReference type="GO" id="GO:0000228">
    <property type="term" value="C:nuclear chromosome"/>
    <property type="evidence" value="ECO:0007669"/>
    <property type="project" value="EnsemblFungi"/>
</dbReference>
<dbReference type="GO" id="GO:0000403">
    <property type="term" value="F:Y-form DNA binding"/>
    <property type="evidence" value="ECO:0007669"/>
    <property type="project" value="EnsemblFungi"/>
</dbReference>
<evidence type="ECO:0000256" key="5">
    <source>
        <dbReference type="ARBA" id="ARBA00022840"/>
    </source>
</evidence>
<comment type="function">
    <text evidence="10">Component of the post-replicative DNA mismatch repair system (MMR).</text>
</comment>
<dbReference type="GO" id="GO:0032301">
    <property type="term" value="C:MutSalpha complex"/>
    <property type="evidence" value="ECO:0007669"/>
    <property type="project" value="EnsemblFungi"/>
</dbReference>
<dbReference type="GO" id="GO:0032138">
    <property type="term" value="F:single base insertion or deletion binding"/>
    <property type="evidence" value="ECO:0007669"/>
    <property type="project" value="EnsemblFungi"/>
</dbReference>
<dbReference type="STRING" id="655819.J4UTX1"/>
<dbReference type="Gene3D" id="3.30.420.110">
    <property type="entry name" value="MutS, connector domain"/>
    <property type="match status" value="1"/>
</dbReference>
<dbReference type="GO" id="GO:0000404">
    <property type="term" value="F:heteroduplex DNA loop binding"/>
    <property type="evidence" value="ECO:0007669"/>
    <property type="project" value="EnsemblFungi"/>
</dbReference>
<dbReference type="InterPro" id="IPR007861">
    <property type="entry name" value="DNA_mismatch_repair_MutS_clamp"/>
</dbReference>
<comment type="subunit">
    <text evidence="9">Heterodimer of msh2 and msh6.</text>
</comment>
<dbReference type="GO" id="GO:0007534">
    <property type="term" value="P:gene conversion at mating-type locus"/>
    <property type="evidence" value="ECO:0007669"/>
    <property type="project" value="EnsemblFungi"/>
</dbReference>
<protein>
    <submittedName>
        <fullName evidence="12">DNA mismatch repair protein MSH2</fullName>
    </submittedName>
</protein>
<dbReference type="InterPro" id="IPR000432">
    <property type="entry name" value="DNA_mismatch_repair_MutS_C"/>
</dbReference>
<dbReference type="Pfam" id="PF05192">
    <property type="entry name" value="MutS_III"/>
    <property type="match status" value="1"/>
</dbReference>
<dbReference type="GO" id="GO:0032302">
    <property type="term" value="C:MutSbeta complex"/>
    <property type="evidence" value="ECO:0007669"/>
    <property type="project" value="EnsemblFungi"/>
</dbReference>
<proteinExistence type="inferred from homology"/>
<dbReference type="GO" id="GO:0036297">
    <property type="term" value="P:interstrand cross-link repair"/>
    <property type="evidence" value="ECO:0007669"/>
    <property type="project" value="EnsemblFungi"/>
</dbReference>
<dbReference type="FunFam" id="3.30.420.110:FF:000002">
    <property type="entry name" value="DNA mismatch repair protein"/>
    <property type="match status" value="1"/>
</dbReference>
<dbReference type="GO" id="GO:0043111">
    <property type="term" value="P:replication fork arrest"/>
    <property type="evidence" value="ECO:0007669"/>
    <property type="project" value="EnsemblFungi"/>
</dbReference>
<dbReference type="InterPro" id="IPR011184">
    <property type="entry name" value="DNA_mismatch_repair_Msh2"/>
</dbReference>
<dbReference type="PANTHER" id="PTHR11361">
    <property type="entry name" value="DNA MISMATCH REPAIR PROTEIN MUTS FAMILY MEMBER"/>
    <property type="match status" value="1"/>
</dbReference>
<dbReference type="Pfam" id="PF05190">
    <property type="entry name" value="MutS_IV"/>
    <property type="match status" value="1"/>
</dbReference>
<dbReference type="HOGENOM" id="CLU_002472_10_0_1"/>
<dbReference type="InterPro" id="IPR036187">
    <property type="entry name" value="DNA_mismatch_repair_MutS_sf"/>
</dbReference>
<dbReference type="EMBL" id="JH725152">
    <property type="protein sequence ID" value="EJP69327.1"/>
    <property type="molecule type" value="Genomic_DNA"/>
</dbReference>
<evidence type="ECO:0000256" key="10">
    <source>
        <dbReference type="RuleBase" id="RU003756"/>
    </source>
</evidence>
<evidence type="ECO:0000256" key="4">
    <source>
        <dbReference type="ARBA" id="ARBA00022763"/>
    </source>
</evidence>
<dbReference type="GeneID" id="19884304"/>
<dbReference type="RefSeq" id="XP_008594611.1">
    <property type="nucleotide sequence ID" value="XM_008596389.1"/>
</dbReference>
<dbReference type="GO" id="GO:0000710">
    <property type="term" value="P:meiotic mismatch repair"/>
    <property type="evidence" value="ECO:0007669"/>
    <property type="project" value="EnsemblFungi"/>
</dbReference>
<dbReference type="Gene3D" id="1.10.1420.10">
    <property type="match status" value="2"/>
</dbReference>
<dbReference type="Proteomes" id="UP000002762">
    <property type="component" value="Unassembled WGS sequence"/>
</dbReference>
<name>J4UTX1_BEAB2</name>
<dbReference type="GO" id="GO:0140664">
    <property type="term" value="F:ATP-dependent DNA damage sensor activity"/>
    <property type="evidence" value="ECO:0007669"/>
    <property type="project" value="InterPro"/>
</dbReference>
<gene>
    <name evidence="12" type="ORF">BBA_01292</name>
</gene>
<dbReference type="PANTHER" id="PTHR11361:SF35">
    <property type="entry name" value="DNA MISMATCH REPAIR PROTEIN MSH2"/>
    <property type="match status" value="1"/>
</dbReference>
<keyword evidence="7 10" id="KW-0234">DNA repair</keyword>
<dbReference type="Gene3D" id="3.40.50.300">
    <property type="entry name" value="P-loop containing nucleotide triphosphate hydrolases"/>
    <property type="match status" value="1"/>
</dbReference>
<keyword evidence="8" id="KW-0539">Nucleus</keyword>
<dbReference type="Pfam" id="PF01624">
    <property type="entry name" value="MutS_I"/>
    <property type="match status" value="1"/>
</dbReference>
<dbReference type="GO" id="GO:0005524">
    <property type="term" value="F:ATP binding"/>
    <property type="evidence" value="ECO:0007669"/>
    <property type="project" value="UniProtKB-KW"/>
</dbReference>
<evidence type="ECO:0000313" key="12">
    <source>
        <dbReference type="EMBL" id="EJP69327.1"/>
    </source>
</evidence>
<evidence type="ECO:0000256" key="1">
    <source>
        <dbReference type="ARBA" id="ARBA00004123"/>
    </source>
</evidence>
<dbReference type="InterPro" id="IPR007695">
    <property type="entry name" value="DNA_mismatch_repair_MutS-lik_N"/>
</dbReference>
<dbReference type="NCBIfam" id="NF003810">
    <property type="entry name" value="PRK05399.1"/>
    <property type="match status" value="1"/>
</dbReference>
<dbReference type="OrthoDB" id="295033at2759"/>
<dbReference type="SUPFAM" id="SSF52540">
    <property type="entry name" value="P-loop containing nucleoside triphosphate hydrolases"/>
    <property type="match status" value="1"/>
</dbReference>
<organism evidence="12 13">
    <name type="scientific">Beauveria bassiana (strain ARSEF 2860)</name>
    <name type="common">White muscardine disease fungus</name>
    <name type="synonym">Tritirachium shiotae</name>
    <dbReference type="NCBI Taxonomy" id="655819"/>
    <lineage>
        <taxon>Eukaryota</taxon>
        <taxon>Fungi</taxon>
        <taxon>Dikarya</taxon>
        <taxon>Ascomycota</taxon>
        <taxon>Pezizomycotina</taxon>
        <taxon>Sordariomycetes</taxon>
        <taxon>Hypocreomycetidae</taxon>
        <taxon>Hypocreales</taxon>
        <taxon>Cordycipitaceae</taxon>
        <taxon>Beauveria</taxon>
    </lineage>
</organism>
<dbReference type="InterPro" id="IPR007860">
    <property type="entry name" value="DNA_mmatch_repair_MutS_con_dom"/>
</dbReference>
<evidence type="ECO:0000256" key="6">
    <source>
        <dbReference type="ARBA" id="ARBA00023125"/>
    </source>
</evidence>
<dbReference type="PIRSF" id="PIRSF005813">
    <property type="entry name" value="MSH2"/>
    <property type="match status" value="1"/>
</dbReference>
<dbReference type="PROSITE" id="PS00486">
    <property type="entry name" value="DNA_MISMATCH_REPAIR_2"/>
    <property type="match status" value="1"/>
</dbReference>
<dbReference type="GO" id="GO:0000735">
    <property type="term" value="P:removal of nonhomologous ends"/>
    <property type="evidence" value="ECO:0007669"/>
    <property type="project" value="EnsemblFungi"/>
</dbReference>
<dbReference type="InParanoid" id="J4UTX1"/>
<dbReference type="FunCoup" id="J4UTX1">
    <property type="interactions" value="1047"/>
</dbReference>
<dbReference type="FunFam" id="1.10.1420.10:FF:000015">
    <property type="entry name" value="DNA mismatch repair protein Msh2"/>
    <property type="match status" value="1"/>
</dbReference>